<keyword evidence="21" id="KW-1185">Reference proteome</keyword>
<evidence type="ECO:0000256" key="3">
    <source>
        <dbReference type="ARBA" id="ARBA00022692"/>
    </source>
</evidence>
<feature type="region of interest" description="Disordered" evidence="16">
    <location>
        <begin position="203"/>
        <end position="222"/>
    </location>
</feature>
<keyword evidence="5 17" id="KW-1133">Transmembrane helix</keyword>
<dbReference type="PANTHER" id="PTHR10225">
    <property type="entry name" value="HYALURONAN RECEPTOR"/>
    <property type="match status" value="1"/>
</dbReference>
<dbReference type="SMART" id="SM00445">
    <property type="entry name" value="LINK"/>
    <property type="match status" value="1"/>
</dbReference>
<keyword evidence="8 20" id="KW-0675">Receptor</keyword>
<evidence type="ECO:0000313" key="21">
    <source>
        <dbReference type="Proteomes" id="UP001295444"/>
    </source>
</evidence>
<dbReference type="GO" id="GO:0005886">
    <property type="term" value="C:plasma membrane"/>
    <property type="evidence" value="ECO:0007669"/>
    <property type="project" value="UniProtKB-ARBA"/>
</dbReference>
<feature type="disulfide bond" evidence="15">
    <location>
        <begin position="85"/>
        <end position="106"/>
    </location>
</feature>
<keyword evidence="4 18" id="KW-0732">Signal</keyword>
<dbReference type="FunFam" id="3.10.100.10:FF:000057">
    <property type="entry name" value="Lymphatic vessel endothelial hyaluronic acid receptor 1"/>
    <property type="match status" value="1"/>
</dbReference>
<dbReference type="InterPro" id="IPR000538">
    <property type="entry name" value="Link_dom"/>
</dbReference>
<evidence type="ECO:0000256" key="5">
    <source>
        <dbReference type="ARBA" id="ARBA00022989"/>
    </source>
</evidence>
<dbReference type="SUPFAM" id="SSF56436">
    <property type="entry name" value="C-type lectin-like"/>
    <property type="match status" value="1"/>
</dbReference>
<evidence type="ECO:0000259" key="19">
    <source>
        <dbReference type="PROSITE" id="PS50963"/>
    </source>
</evidence>
<dbReference type="Pfam" id="PF00193">
    <property type="entry name" value="Xlink"/>
    <property type="match status" value="1"/>
</dbReference>
<evidence type="ECO:0000256" key="7">
    <source>
        <dbReference type="ARBA" id="ARBA00023157"/>
    </source>
</evidence>
<keyword evidence="2" id="KW-0813">Transport</keyword>
<keyword evidence="6 17" id="KW-0472">Membrane</keyword>
<organism evidence="20 21">
    <name type="scientific">Pelobates cultripes</name>
    <name type="common">Western spadefoot toad</name>
    <dbReference type="NCBI Taxonomy" id="61616"/>
    <lineage>
        <taxon>Eukaryota</taxon>
        <taxon>Metazoa</taxon>
        <taxon>Chordata</taxon>
        <taxon>Craniata</taxon>
        <taxon>Vertebrata</taxon>
        <taxon>Euteleostomi</taxon>
        <taxon>Amphibia</taxon>
        <taxon>Batrachia</taxon>
        <taxon>Anura</taxon>
        <taxon>Pelobatoidea</taxon>
        <taxon>Pelobatidae</taxon>
        <taxon>Pelobates</taxon>
    </lineage>
</organism>
<evidence type="ECO:0000256" key="10">
    <source>
        <dbReference type="ARBA" id="ARBA00057127"/>
    </source>
</evidence>
<dbReference type="AlphaFoldDB" id="A0AAD1WTH2"/>
<reference evidence="20" key="1">
    <citation type="submission" date="2022-03" db="EMBL/GenBank/DDBJ databases">
        <authorList>
            <person name="Alioto T."/>
            <person name="Alioto T."/>
            <person name="Gomez Garrido J."/>
        </authorList>
    </citation>
    <scope>NUCLEOTIDE SEQUENCE</scope>
</reference>
<dbReference type="InterPro" id="IPR043210">
    <property type="entry name" value="CD44_antigen-like"/>
</dbReference>
<comment type="subcellular location">
    <subcellularLocation>
        <location evidence="1">Membrane</location>
        <topology evidence="1">Single-pass membrane protein</topology>
    </subcellularLocation>
</comment>
<proteinExistence type="predicted"/>
<evidence type="ECO:0000256" key="13">
    <source>
        <dbReference type="ARBA" id="ARBA00078806"/>
    </source>
</evidence>
<feature type="signal peptide" evidence="18">
    <location>
        <begin position="1"/>
        <end position="23"/>
    </location>
</feature>
<keyword evidence="9" id="KW-0325">Glycoprotein</keyword>
<protein>
    <recommendedName>
        <fullName evidence="12">Lymphatic vessel endothelial hyaluronic acid receptor 1</fullName>
    </recommendedName>
    <alternativeName>
        <fullName evidence="14">Cell surface retention sequence-binding protein 1</fullName>
    </alternativeName>
    <alternativeName>
        <fullName evidence="13">Extracellular link domain-containing protein 1</fullName>
    </alternativeName>
</protein>
<sequence length="309" mass="34063">MSSKPGFSPVLLSVLLWISVAQCSFDIQDLNPVKCRLAGILVAVPKDNKYKFNYTTAVSVCQELGLTLASKVQVQKANRNGFETCSYGWVSDQIAVISRIQHNEKCGKNQTGVLTWSVEISKPFHAYCFNSSDMWVNSCKPEFPTTNVPTTKPQASTASEVLPNETSNTEIPRTTVMLHHLQTTSTIYNIEDTETATTEMLSTSTIPETETDNKQGKQASTHNGNSFGSLPAALLTLALLFFAVAVVLGVCYIKKYKTNLLFTQKKEEKENVETKVFKENGNGELPKTEEQTPPSATMNETLNCLEAEV</sequence>
<evidence type="ECO:0000256" key="12">
    <source>
        <dbReference type="ARBA" id="ARBA00074556"/>
    </source>
</evidence>
<dbReference type="InterPro" id="IPR016187">
    <property type="entry name" value="CTDL_fold"/>
</dbReference>
<dbReference type="GO" id="GO:0007155">
    <property type="term" value="P:cell adhesion"/>
    <property type="evidence" value="ECO:0007669"/>
    <property type="project" value="InterPro"/>
</dbReference>
<evidence type="ECO:0000256" key="15">
    <source>
        <dbReference type="PROSITE-ProRule" id="PRU00323"/>
    </source>
</evidence>
<keyword evidence="3 17" id="KW-0812">Transmembrane</keyword>
<evidence type="ECO:0000256" key="6">
    <source>
        <dbReference type="ARBA" id="ARBA00023136"/>
    </source>
</evidence>
<feature type="compositionally biased region" description="Polar residues" evidence="16">
    <location>
        <begin position="291"/>
        <end position="300"/>
    </location>
</feature>
<feature type="region of interest" description="Disordered" evidence="16">
    <location>
        <begin position="279"/>
        <end position="300"/>
    </location>
</feature>
<comment type="caution">
    <text evidence="15">Lacks conserved residue(s) required for the propagation of feature annotation.</text>
</comment>
<name>A0AAD1WTH2_PELCU</name>
<feature type="region of interest" description="Disordered" evidence="16">
    <location>
        <begin position="146"/>
        <end position="165"/>
    </location>
</feature>
<feature type="transmembrane region" description="Helical" evidence="17">
    <location>
        <begin position="230"/>
        <end position="253"/>
    </location>
</feature>
<comment type="subunit">
    <text evidence="11">Homodimer; disulfide-linked. Interacts with PDGFB and IGFBP3. Forms a transient ternary complex with PDGFB and PDGFRB in TGN.</text>
</comment>
<evidence type="ECO:0000256" key="8">
    <source>
        <dbReference type="ARBA" id="ARBA00023170"/>
    </source>
</evidence>
<evidence type="ECO:0000256" key="4">
    <source>
        <dbReference type="ARBA" id="ARBA00022729"/>
    </source>
</evidence>
<evidence type="ECO:0000256" key="14">
    <source>
        <dbReference type="ARBA" id="ARBA00081249"/>
    </source>
</evidence>
<dbReference type="PROSITE" id="PS50963">
    <property type="entry name" value="LINK_2"/>
    <property type="match status" value="1"/>
</dbReference>
<feature type="domain" description="Link" evidence="19">
    <location>
        <begin position="39"/>
        <end position="130"/>
    </location>
</feature>
<evidence type="ECO:0000256" key="18">
    <source>
        <dbReference type="SAM" id="SignalP"/>
    </source>
</evidence>
<feature type="chain" id="PRO_5042059793" description="Lymphatic vessel endothelial hyaluronic acid receptor 1" evidence="18">
    <location>
        <begin position="24"/>
        <end position="309"/>
    </location>
</feature>
<accession>A0AAD1WTH2</accession>
<dbReference type="GO" id="GO:0005540">
    <property type="term" value="F:hyaluronic acid binding"/>
    <property type="evidence" value="ECO:0007669"/>
    <property type="project" value="InterPro"/>
</dbReference>
<evidence type="ECO:0000256" key="2">
    <source>
        <dbReference type="ARBA" id="ARBA00022448"/>
    </source>
</evidence>
<dbReference type="GO" id="GO:0004888">
    <property type="term" value="F:transmembrane signaling receptor activity"/>
    <property type="evidence" value="ECO:0007669"/>
    <property type="project" value="TreeGrafter"/>
</dbReference>
<evidence type="ECO:0000313" key="20">
    <source>
        <dbReference type="EMBL" id="CAH2325560.1"/>
    </source>
</evidence>
<dbReference type="EMBL" id="OW240923">
    <property type="protein sequence ID" value="CAH2325560.1"/>
    <property type="molecule type" value="Genomic_DNA"/>
</dbReference>
<dbReference type="InterPro" id="IPR016186">
    <property type="entry name" value="C-type_lectin-like/link_sf"/>
</dbReference>
<evidence type="ECO:0000256" key="1">
    <source>
        <dbReference type="ARBA" id="ARBA00004167"/>
    </source>
</evidence>
<evidence type="ECO:0000256" key="17">
    <source>
        <dbReference type="SAM" id="Phobius"/>
    </source>
</evidence>
<gene>
    <name evidence="20" type="ORF">PECUL_23A027921</name>
</gene>
<comment type="function">
    <text evidence="10">Ligand-specific transporter trafficking between intracellular organelles (TGN) and the plasma membrane. Plays a role in autocrine regulation of cell growth mediated by growth regulators containing cell surface retention sequence binding (CRS). May act as a hyaluronan (HA) transporter, either mediating its uptake for catabolism within lymphatic endothelial cells themselves, or its transport into the lumen of afferent lymphatic vessels for subsequent re-uptake and degradation in lymph nodes. Binds to pericelluar hyaluronan matrices deposited on the surface of leukocytes and facilitates cell adhesion and migration through lymphatic endothelium.</text>
</comment>
<evidence type="ECO:0000256" key="16">
    <source>
        <dbReference type="SAM" id="MobiDB-lite"/>
    </source>
</evidence>
<dbReference type="PANTHER" id="PTHR10225:SF2">
    <property type="entry name" value="LYMPHATIC VESSEL ENDOTHELIAL HYALURONIC ACID RECEPTOR 1"/>
    <property type="match status" value="1"/>
</dbReference>
<evidence type="ECO:0000256" key="11">
    <source>
        <dbReference type="ARBA" id="ARBA00063369"/>
    </source>
</evidence>
<keyword evidence="7 15" id="KW-1015">Disulfide bond</keyword>
<dbReference type="Proteomes" id="UP001295444">
    <property type="component" value="Chromosome 12"/>
</dbReference>
<evidence type="ECO:0000256" key="9">
    <source>
        <dbReference type="ARBA" id="ARBA00023180"/>
    </source>
</evidence>
<dbReference type="Gene3D" id="3.10.100.10">
    <property type="entry name" value="Mannose-Binding Protein A, subunit A"/>
    <property type="match status" value="1"/>
</dbReference>